<dbReference type="Proteomes" id="UP000037923">
    <property type="component" value="Unassembled WGS sequence"/>
</dbReference>
<dbReference type="RefSeq" id="XP_015658541.1">
    <property type="nucleotide sequence ID" value="XM_015803025.1"/>
</dbReference>
<feature type="compositionally biased region" description="Basic and acidic residues" evidence="1">
    <location>
        <begin position="590"/>
        <end position="609"/>
    </location>
</feature>
<feature type="region of interest" description="Disordered" evidence="1">
    <location>
        <begin position="1144"/>
        <end position="1204"/>
    </location>
</feature>
<organism evidence="2 3">
    <name type="scientific">Leptomonas pyrrhocoris</name>
    <name type="common">Firebug parasite</name>
    <dbReference type="NCBI Taxonomy" id="157538"/>
    <lineage>
        <taxon>Eukaryota</taxon>
        <taxon>Discoba</taxon>
        <taxon>Euglenozoa</taxon>
        <taxon>Kinetoplastea</taxon>
        <taxon>Metakinetoplastina</taxon>
        <taxon>Trypanosomatida</taxon>
        <taxon>Trypanosomatidae</taxon>
        <taxon>Leishmaniinae</taxon>
        <taxon>Leptomonas</taxon>
    </lineage>
</organism>
<evidence type="ECO:0000313" key="2">
    <source>
        <dbReference type="EMBL" id="KPA80102.1"/>
    </source>
</evidence>
<feature type="region of interest" description="Disordered" evidence="1">
    <location>
        <begin position="670"/>
        <end position="702"/>
    </location>
</feature>
<feature type="region of interest" description="Disordered" evidence="1">
    <location>
        <begin position="82"/>
        <end position="101"/>
    </location>
</feature>
<feature type="region of interest" description="Disordered" evidence="1">
    <location>
        <begin position="224"/>
        <end position="247"/>
    </location>
</feature>
<protein>
    <submittedName>
        <fullName evidence="2">Uncharacterized protein</fullName>
    </submittedName>
</protein>
<feature type="region of interest" description="Disordered" evidence="1">
    <location>
        <begin position="590"/>
        <end position="622"/>
    </location>
</feature>
<feature type="compositionally biased region" description="Low complexity" evidence="1">
    <location>
        <begin position="233"/>
        <end position="242"/>
    </location>
</feature>
<dbReference type="OrthoDB" id="273427at2759"/>
<gene>
    <name evidence="2" type="ORF">ABB37_05102</name>
</gene>
<dbReference type="OMA" id="GMVAKWS"/>
<keyword evidence="3" id="KW-1185">Reference proteome</keyword>
<name>A0A0N1J4T3_LEPPY</name>
<feature type="compositionally biased region" description="Polar residues" evidence="1">
    <location>
        <begin position="19"/>
        <end position="29"/>
    </location>
</feature>
<accession>A0A0N1J4T3</accession>
<proteinExistence type="predicted"/>
<dbReference type="VEuPathDB" id="TriTrypDB:LpyrH10_09_2020"/>
<evidence type="ECO:0000256" key="1">
    <source>
        <dbReference type="SAM" id="MobiDB-lite"/>
    </source>
</evidence>
<sequence length="1901" mass="203841">MQRTAVRGVGNYSRLPVGQQRQQTSYSVSQHRSTSVLGSLIRMRSQFQRLRSSQQQQVIAAVLERNRKARYLGSKDTPLSLLSSSEGDAGVAADEEQGSSSRNVSTTIHAGFLLCVEAQRLLKGEGQSKTPLSDVAVSSPLYAAEAGKLLSTAAAFGASTTFPRVQEVCAWIRAHTDSLRTPRQIMSLCMPLVNLADGATAGVSFVLEVLYEPLLLALQEDGSGAATQAEGPSPSLSSQRMSSGEDITGSGANVEAQLVAITSAFGMVAKWSTAFLAREADTSNGNSSTKTTDAAAAALCKAEERMKMRRIAESSVAALARHTSECAGDGGSDRSHDIVYATLQQLSVGDVVLWLQCLHGVEKTYFLTTIPMAAENEKCEAMQRLLLCYRVLLPLMRHVLETTGTTAPAGAATPAAGGSFADGRSVASAATTTASVALRVQDLTDLVQTGLYSSIESEHQELALQHGLQALPRALSAATSREACLVTQVVNRVRLQRPAALSAALLRAVLAALRPRLFILRESQAYHLRPQDCSVLLSQLSRWEEVPGVTVSADIVELLSQRFGEQMPMVQGAQLVPFVQALARFEERHRRADRHEEDAATETVRRDDGTASGGVGARKGRDINAPISTAGAVASARHCRRAKTVRYFYSSTARVVAQCAQRAAVLASEEALSNGSRGGSGAPPADQLSATTDATKEGGAPRLSPTEAAQLISAFVQLSSPQVEFVFTQVEPLLTKGAVTHSSATGVSSASSPSSAAAAAAAAELYARVTLQESVIRFIEFMTQLHPREAHTSSAAQRAKVLLVKMDRTLATVVRQAARPKDLVLASSLVRHKLLDHRPIEVDGDAEDADAKLSRSHGDKKIATSWRRADVRLATCVAKQVCVVAAQCNGFEVGALTVAIGALAAAGVLPAPMTRQAMEALWTRCVEGLEAAASTQNDPAATTTAPHPTGTPVTLTLDDCKKLMDGVRMTFSALPPCVQTTIPPLVFLDTFTMLCADLSTNMTARDAATADGAGDLVRGTSRSYANALADLRRYTTLGRSIFSFFAACSSSFSSAESDTVTPTRAQQWKMRPEACRTAVEAYLKVVRVVMESYATEASLSASWWAEAPTGSSNNVRRPPAVPLELLSMTARVVTQLQRFVHLRDGAPKQRTGSAEVDAVEDRNPLVGGEVEELNMAAADEPTSGAVALNNDEAGDDEDSDGLTSDAQMSLSTIDAVVSDVLGVLGDTIALLARQQQQQSNSDASSAAEENDESNVVDANRATMNPKHLLMLLQAYETARYRHPEMLYGILPELRSSANQLDPLELSLLVRALTRLGAWNSRLLRVLATAVEAKIQTCELRQCHTLLQGLCRSGCVSPNTFVEVRGAMYEDWSRAGTRRGGAPQEPLQRLAESVLWRLDALVCTRDAFVSLAHTAELSDLVSVVTALRFFHMPPPPTYDAFVVLAVRKLVSVSERRPARKLVQHCVAILSAISDLRQPAQQRVSASAVWTVVRRVLDSGDRPSSSSAGVADDASSLPACWQLWRLASLQSLQYGREATGVLFEVSPQAAPERRAMLFSRIRERLKKVVEAYAWGPDPQRDHPTQDVGGSAQNAGDGRCGWPVLSPSGQVALHRHGLHAAPSLLRSDRDLAEQLCFPFQLALHVIRQQDDLSILVRTPLFTAPAAQAKRFVRLAACLLRADLWDSSSISAESQLLLISALQLLWRHADLHGLLCTSPEAFSTEELVVLAAAAAHLQQAGIVAAKDDAQVYGDDCTAALRQLSDAKTEWRLAAAVDAWTLFTRLTAAPANPQLRSADLSAAAGLFAVLARSGDIIVAAFLELQRASSSATRTRALHELLRLFQISGGTDISCFIRTEDAVVAPQLLSSEPSDSPVELDAERRFRQQYAEVQTCIESLLGTSSPN</sequence>
<reference evidence="2 3" key="1">
    <citation type="submission" date="2015-07" db="EMBL/GenBank/DDBJ databases">
        <title>High-quality genome of monoxenous trypanosomatid Leptomonas pyrrhocoris.</title>
        <authorList>
            <person name="Flegontov P."/>
            <person name="Butenko A."/>
            <person name="Firsov S."/>
            <person name="Vlcek C."/>
            <person name="Logacheva M.D."/>
            <person name="Field M."/>
            <person name="Filatov D."/>
            <person name="Flegontova O."/>
            <person name="Gerasimov E."/>
            <person name="Jackson A.P."/>
            <person name="Kelly S."/>
            <person name="Opperdoes F."/>
            <person name="O'Reilly A."/>
            <person name="Votypka J."/>
            <person name="Yurchenko V."/>
            <person name="Lukes J."/>
        </authorList>
    </citation>
    <scope>NUCLEOTIDE SEQUENCE [LARGE SCALE GENOMIC DNA]</scope>
    <source>
        <strain evidence="2">H10</strain>
    </source>
</reference>
<feature type="region of interest" description="Disordered" evidence="1">
    <location>
        <begin position="1235"/>
        <end position="1259"/>
    </location>
</feature>
<dbReference type="EMBL" id="LGTL01000009">
    <property type="protein sequence ID" value="KPA80102.1"/>
    <property type="molecule type" value="Genomic_DNA"/>
</dbReference>
<comment type="caution">
    <text evidence="2">The sequence shown here is derived from an EMBL/GenBank/DDBJ whole genome shotgun (WGS) entry which is preliminary data.</text>
</comment>
<feature type="region of interest" description="Disordered" evidence="1">
    <location>
        <begin position="1"/>
        <end position="29"/>
    </location>
</feature>
<feature type="compositionally biased region" description="Low complexity" evidence="1">
    <location>
        <begin position="1235"/>
        <end position="1247"/>
    </location>
</feature>
<evidence type="ECO:0000313" key="3">
    <source>
        <dbReference type="Proteomes" id="UP000037923"/>
    </source>
</evidence>
<feature type="region of interest" description="Disordered" evidence="1">
    <location>
        <begin position="1573"/>
        <end position="1592"/>
    </location>
</feature>
<dbReference type="GeneID" id="26905393"/>